<dbReference type="AlphaFoldDB" id="M1DP76"/>
<feature type="domain" description="Putative plant transposon protein" evidence="2">
    <location>
        <begin position="251"/>
        <end position="428"/>
    </location>
</feature>
<name>M1DP76_SOLTU</name>
<protein>
    <recommendedName>
        <fullName evidence="2">Putative plant transposon protein domain-containing protein</fullName>
    </recommendedName>
</protein>
<dbReference type="InterPro" id="IPR046796">
    <property type="entry name" value="Transposase_32_dom"/>
</dbReference>
<feature type="region of interest" description="Disordered" evidence="1">
    <location>
        <begin position="1"/>
        <end position="25"/>
    </location>
</feature>
<keyword evidence="4" id="KW-1185">Reference proteome</keyword>
<dbReference type="Proteomes" id="UP000011115">
    <property type="component" value="Unassembled WGS sequence"/>
</dbReference>
<feature type="region of interest" description="Disordered" evidence="1">
    <location>
        <begin position="429"/>
        <end position="469"/>
    </location>
</feature>
<dbReference type="Pfam" id="PF20167">
    <property type="entry name" value="Transposase_32"/>
    <property type="match status" value="1"/>
</dbReference>
<evidence type="ECO:0000259" key="2">
    <source>
        <dbReference type="Pfam" id="PF20167"/>
    </source>
</evidence>
<organism evidence="3 4">
    <name type="scientific">Solanum tuberosum</name>
    <name type="common">Potato</name>
    <dbReference type="NCBI Taxonomy" id="4113"/>
    <lineage>
        <taxon>Eukaryota</taxon>
        <taxon>Viridiplantae</taxon>
        <taxon>Streptophyta</taxon>
        <taxon>Embryophyta</taxon>
        <taxon>Tracheophyta</taxon>
        <taxon>Spermatophyta</taxon>
        <taxon>Magnoliopsida</taxon>
        <taxon>eudicotyledons</taxon>
        <taxon>Gunneridae</taxon>
        <taxon>Pentapetalae</taxon>
        <taxon>asterids</taxon>
        <taxon>lamiids</taxon>
        <taxon>Solanales</taxon>
        <taxon>Solanaceae</taxon>
        <taxon>Solanoideae</taxon>
        <taxon>Solaneae</taxon>
        <taxon>Solanum</taxon>
    </lineage>
</organism>
<feature type="compositionally biased region" description="Acidic residues" evidence="1">
    <location>
        <begin position="450"/>
        <end position="469"/>
    </location>
</feature>
<sequence length="469" mass="53340">MERPKVAGRDMPPRHVRGRDLKRDERIVEVAKERRESKKASASRRIPMDPAIPSWRRGLYTAANFFLAAHDVDRMVEANIAAEARTKEHNETQNDNPGAIVEFQANAAGKNASTDEAIREALKEVDQKARKGAGWRVADQFRKAILYRQMFQNARMLKARHLWEHAQFNIINNTSNYTYMTSQWSSHETQTGSVSDRGTRSDATFMPVRGNRYQLVCRNVALDPMQISVSRGFFLRKLEEKAPAFYARLMEFGWAPLTEPLPDARSTWVNEFYAILPTVRWDEPHPIIRIRGVDIPLNATIINEALEVPEVSNGEYEAKLREMDLGWLREILIEHAHRYQVYWATVEGLTSIDWAPDAKRWLHLVTRRILSSGKHTDVTFPRALVVECAIKGIELNVGAHIISKWKIIYRGNKKAFFLPGLVTALCKQGSTSRNKKRRTGQASNSHVAAEAEEEGGDEGADDDTVPTQS</sequence>
<evidence type="ECO:0000313" key="3">
    <source>
        <dbReference type="EnsemblPlants" id="PGSC0003DMT400092155"/>
    </source>
</evidence>
<dbReference type="HOGENOM" id="CLU_583193_0_0_1"/>
<dbReference type="Gramene" id="PGSC0003DMT400092155">
    <property type="protein sequence ID" value="PGSC0003DMT400092155"/>
    <property type="gene ID" value="PGSC0003DMG400041726"/>
</dbReference>
<evidence type="ECO:0000256" key="1">
    <source>
        <dbReference type="SAM" id="MobiDB-lite"/>
    </source>
</evidence>
<evidence type="ECO:0000313" key="4">
    <source>
        <dbReference type="Proteomes" id="UP000011115"/>
    </source>
</evidence>
<dbReference type="InParanoid" id="M1DP76"/>
<dbReference type="PaxDb" id="4113-PGSC0003DMT400092155"/>
<accession>M1DP76</accession>
<dbReference type="EnsemblPlants" id="PGSC0003DMT400092155">
    <property type="protein sequence ID" value="PGSC0003DMT400092155"/>
    <property type="gene ID" value="PGSC0003DMG400041726"/>
</dbReference>
<proteinExistence type="predicted"/>
<reference evidence="3" key="2">
    <citation type="submission" date="2015-06" db="UniProtKB">
        <authorList>
            <consortium name="EnsemblPlants"/>
        </authorList>
    </citation>
    <scope>IDENTIFICATION</scope>
    <source>
        <strain evidence="3">DM1-3 516 R44</strain>
    </source>
</reference>
<reference evidence="4" key="1">
    <citation type="journal article" date="2011" name="Nature">
        <title>Genome sequence and analysis of the tuber crop potato.</title>
        <authorList>
            <consortium name="The Potato Genome Sequencing Consortium"/>
        </authorList>
    </citation>
    <scope>NUCLEOTIDE SEQUENCE [LARGE SCALE GENOMIC DNA]</scope>
    <source>
        <strain evidence="4">cv. DM1-3 516 R44</strain>
    </source>
</reference>